<dbReference type="Proteomes" id="UP000663848">
    <property type="component" value="Unassembled WGS sequence"/>
</dbReference>
<evidence type="ECO:0000313" key="6">
    <source>
        <dbReference type="EMBL" id="CAF4373391.1"/>
    </source>
</evidence>
<dbReference type="Proteomes" id="UP000663862">
    <property type="component" value="Unassembled WGS sequence"/>
</dbReference>
<organism evidence="5 8">
    <name type="scientific">Rotaria socialis</name>
    <dbReference type="NCBI Taxonomy" id="392032"/>
    <lineage>
        <taxon>Eukaryota</taxon>
        <taxon>Metazoa</taxon>
        <taxon>Spiralia</taxon>
        <taxon>Gnathifera</taxon>
        <taxon>Rotifera</taxon>
        <taxon>Eurotatoria</taxon>
        <taxon>Bdelloidea</taxon>
        <taxon>Philodinida</taxon>
        <taxon>Philodinidae</taxon>
        <taxon>Rotaria</taxon>
    </lineage>
</organism>
<dbReference type="AlphaFoldDB" id="A0A820GRA7"/>
<dbReference type="Proteomes" id="UP000663869">
    <property type="component" value="Unassembled WGS sequence"/>
</dbReference>
<name>A0A820GRA7_9BILA</name>
<dbReference type="EMBL" id="CAJOBQ010000171">
    <property type="protein sequence ID" value="CAF4281895.1"/>
    <property type="molecule type" value="Genomic_DNA"/>
</dbReference>
<reference evidence="5" key="1">
    <citation type="submission" date="2021-02" db="EMBL/GenBank/DDBJ databases">
        <authorList>
            <person name="Nowell W R."/>
        </authorList>
    </citation>
    <scope>NUCLEOTIDE SEQUENCE</scope>
</reference>
<feature type="transmembrane region" description="Helical" evidence="1">
    <location>
        <begin position="20"/>
        <end position="46"/>
    </location>
</feature>
<comment type="caution">
    <text evidence="5">The sequence shown here is derived from an EMBL/GenBank/DDBJ whole genome shotgun (WGS) entry which is preliminary data.</text>
</comment>
<dbReference type="Proteomes" id="UP000663825">
    <property type="component" value="Unassembled WGS sequence"/>
</dbReference>
<evidence type="ECO:0000313" key="3">
    <source>
        <dbReference type="EMBL" id="CAF3423154.1"/>
    </source>
</evidence>
<proteinExistence type="predicted"/>
<keyword evidence="1" id="KW-0472">Membrane</keyword>
<evidence type="ECO:0000313" key="8">
    <source>
        <dbReference type="Proteomes" id="UP000663862"/>
    </source>
</evidence>
<evidence type="ECO:0000313" key="5">
    <source>
        <dbReference type="EMBL" id="CAF4281895.1"/>
    </source>
</evidence>
<protein>
    <submittedName>
        <fullName evidence="5">Uncharacterized protein</fullName>
    </submittedName>
</protein>
<evidence type="ECO:0000313" key="2">
    <source>
        <dbReference type="EMBL" id="CAF3377914.1"/>
    </source>
</evidence>
<evidence type="ECO:0000313" key="9">
    <source>
        <dbReference type="Proteomes" id="UP000663873"/>
    </source>
</evidence>
<dbReference type="EMBL" id="CAJNXB010004488">
    <property type="protein sequence ID" value="CAF3377914.1"/>
    <property type="molecule type" value="Genomic_DNA"/>
</dbReference>
<evidence type="ECO:0000256" key="1">
    <source>
        <dbReference type="SAM" id="Phobius"/>
    </source>
</evidence>
<evidence type="ECO:0000313" key="7">
    <source>
        <dbReference type="EMBL" id="CAF4506962.1"/>
    </source>
</evidence>
<keyword evidence="9" id="KW-1185">Reference proteome</keyword>
<accession>A0A820GRA7</accession>
<dbReference type="EMBL" id="CAJNYT010005354">
    <property type="protein sequence ID" value="CAF3730794.1"/>
    <property type="molecule type" value="Genomic_DNA"/>
</dbReference>
<keyword evidence="1" id="KW-0812">Transmembrane</keyword>
<keyword evidence="1" id="KW-1133">Transmembrane helix</keyword>
<dbReference type="Proteomes" id="UP000663872">
    <property type="component" value="Unassembled WGS sequence"/>
</dbReference>
<sequence>MSRLPSDNFQSPSSEQSLHQWLIIIGLVIVVLFILLLCIQCVAKIYRSANVSTRNSMVPQMNSHLRYPNVRCATSKNYARQVLNKYSNYQPIQYINNPHERSIISIHVI</sequence>
<dbReference type="EMBL" id="CAJOBR010000418">
    <property type="protein sequence ID" value="CAF4506962.1"/>
    <property type="molecule type" value="Genomic_DNA"/>
</dbReference>
<gene>
    <name evidence="3" type="ORF">FME351_LOCUS11105</name>
    <name evidence="4" type="ORF">GRG538_LOCUS30251</name>
    <name evidence="7" type="ORF">QYT958_LOCUS5155</name>
    <name evidence="2" type="ORF">TIS948_LOCUS25672</name>
    <name evidence="5" type="ORF">TSG867_LOCUS5036</name>
    <name evidence="6" type="ORF">UJA718_LOCUS17247</name>
</gene>
<dbReference type="EMBL" id="CAJOBP010002773">
    <property type="protein sequence ID" value="CAF4373391.1"/>
    <property type="molecule type" value="Genomic_DNA"/>
</dbReference>
<dbReference type="Proteomes" id="UP000663873">
    <property type="component" value="Unassembled WGS sequence"/>
</dbReference>
<evidence type="ECO:0000313" key="4">
    <source>
        <dbReference type="EMBL" id="CAF3730794.1"/>
    </source>
</evidence>
<dbReference type="EMBL" id="CAJNYU010001248">
    <property type="protein sequence ID" value="CAF3423154.1"/>
    <property type="molecule type" value="Genomic_DNA"/>
</dbReference>